<organism evidence="2 3">
    <name type="scientific">Streptomyces millisiae</name>
    <dbReference type="NCBI Taxonomy" id="3075542"/>
    <lineage>
        <taxon>Bacteria</taxon>
        <taxon>Bacillati</taxon>
        <taxon>Actinomycetota</taxon>
        <taxon>Actinomycetes</taxon>
        <taxon>Kitasatosporales</taxon>
        <taxon>Streptomycetaceae</taxon>
        <taxon>Streptomyces</taxon>
    </lineage>
</organism>
<dbReference type="Gene3D" id="3.40.50.300">
    <property type="entry name" value="P-loop containing nucleotide triphosphate hydrolases"/>
    <property type="match status" value="1"/>
</dbReference>
<gene>
    <name evidence="2" type="ORF">RNC47_13210</name>
</gene>
<dbReference type="InterPro" id="IPR027417">
    <property type="entry name" value="P-loop_NTPase"/>
</dbReference>
<dbReference type="InterPro" id="IPR050625">
    <property type="entry name" value="ParA/MinD_ATPase"/>
</dbReference>
<evidence type="ECO:0008006" key="4">
    <source>
        <dbReference type="Google" id="ProtNLM"/>
    </source>
</evidence>
<keyword evidence="3" id="KW-1185">Reference proteome</keyword>
<dbReference type="PANTHER" id="PTHR43384">
    <property type="entry name" value="SEPTUM SITE-DETERMINING PROTEIN MIND HOMOLOG, CHLOROPLASTIC-RELATED"/>
    <property type="match status" value="1"/>
</dbReference>
<evidence type="ECO:0000256" key="1">
    <source>
        <dbReference type="SAM" id="MobiDB-lite"/>
    </source>
</evidence>
<protein>
    <recommendedName>
        <fullName evidence="4">MinD-like ATPase involved in chromosome partitioning or flagellar assembly</fullName>
    </recommendedName>
</protein>
<dbReference type="RefSeq" id="WP_311598516.1">
    <property type="nucleotide sequence ID" value="NZ_JAVREM010000012.1"/>
</dbReference>
<accession>A0ABU2LNZ1</accession>
<dbReference type="PANTHER" id="PTHR43384:SF14">
    <property type="entry name" value="ESX-1 SECRETION-ASSOCIATED PROTEIN ESPI"/>
    <property type="match status" value="1"/>
</dbReference>
<dbReference type="Proteomes" id="UP001183420">
    <property type="component" value="Unassembled WGS sequence"/>
</dbReference>
<reference evidence="3" key="1">
    <citation type="submission" date="2023-07" db="EMBL/GenBank/DDBJ databases">
        <title>30 novel species of actinomycetes from the DSMZ collection.</title>
        <authorList>
            <person name="Nouioui I."/>
        </authorList>
    </citation>
    <scope>NUCLEOTIDE SEQUENCE [LARGE SCALE GENOMIC DNA]</scope>
    <source>
        <strain evidence="3">DSM 44918</strain>
    </source>
</reference>
<evidence type="ECO:0000313" key="3">
    <source>
        <dbReference type="Proteomes" id="UP001183420"/>
    </source>
</evidence>
<proteinExistence type="predicted"/>
<comment type="caution">
    <text evidence="2">The sequence shown here is derived from an EMBL/GenBank/DDBJ whole genome shotgun (WGS) entry which is preliminary data.</text>
</comment>
<evidence type="ECO:0000313" key="2">
    <source>
        <dbReference type="EMBL" id="MDT0319297.1"/>
    </source>
</evidence>
<sequence length="374" mass="40451">MSTRASEEPLTAESFRTSAANRMGPSGRRPADEVPPAAERDTSTATTQNHELPQEPPPSHADFTASLRQHTRPAAPQWGWRGRIHRWTGGRVSPRVSAAEQGWNAALRAVQMTFGGPRTIVFVNPKGGAFKTTATLMAGRTFGVHRGGGVVAIDNNEARGTLGERALPAGHANTARELLDDLDLFEGPAARLGDLGMFTRGQGPAHFDVLASDEQAEIAGQLDAESFDRLHELFRRYYRLVLVDSGNNLRAPNWLAAVRHADLLVITTTVREDTASSALWMADALERHVLEAGALKRRSVALVCSPAPTIDLGLRRFLMETFAERCGVAMPIPFEPALVGGGQIDYTRLSATTHTAWLYACAAMATTLSPARES</sequence>
<feature type="region of interest" description="Disordered" evidence="1">
    <location>
        <begin position="1"/>
        <end position="63"/>
    </location>
</feature>
<dbReference type="SUPFAM" id="SSF52540">
    <property type="entry name" value="P-loop containing nucleoside triphosphate hydrolases"/>
    <property type="match status" value="1"/>
</dbReference>
<dbReference type="EMBL" id="JAVREM010000012">
    <property type="protein sequence ID" value="MDT0319297.1"/>
    <property type="molecule type" value="Genomic_DNA"/>
</dbReference>
<name>A0ABU2LNZ1_9ACTN</name>